<evidence type="ECO:0000256" key="1">
    <source>
        <dbReference type="ARBA" id="ARBA00022679"/>
    </source>
</evidence>
<evidence type="ECO:0000313" key="6">
    <source>
        <dbReference type="Proteomes" id="UP000598633"/>
    </source>
</evidence>
<evidence type="ECO:0000259" key="3">
    <source>
        <dbReference type="Pfam" id="PF08541"/>
    </source>
</evidence>
<keyword evidence="2" id="KW-0012">Acyltransferase</keyword>
<dbReference type="GO" id="GO:0004315">
    <property type="term" value="F:3-oxoacyl-[acyl-carrier-protein] synthase activity"/>
    <property type="evidence" value="ECO:0007669"/>
    <property type="project" value="InterPro"/>
</dbReference>
<dbReference type="CDD" id="cd00830">
    <property type="entry name" value="KAS_III"/>
    <property type="match status" value="1"/>
</dbReference>
<feature type="domain" description="Beta-ketoacyl-[acyl-carrier-protein] synthase III N-terminal" evidence="4">
    <location>
        <begin position="172"/>
        <end position="210"/>
    </location>
</feature>
<evidence type="ECO:0000256" key="2">
    <source>
        <dbReference type="ARBA" id="ARBA00023315"/>
    </source>
</evidence>
<keyword evidence="1" id="KW-0808">Transferase</keyword>
<dbReference type="InterPro" id="IPR013747">
    <property type="entry name" value="ACP_syn_III_C"/>
</dbReference>
<dbReference type="SUPFAM" id="SSF53901">
    <property type="entry name" value="Thiolase-like"/>
    <property type="match status" value="1"/>
</dbReference>
<dbReference type="PANTHER" id="PTHR34069:SF2">
    <property type="entry name" value="BETA-KETOACYL-[ACYL-CARRIER-PROTEIN] SYNTHASE III"/>
    <property type="match status" value="1"/>
</dbReference>
<evidence type="ECO:0000259" key="4">
    <source>
        <dbReference type="Pfam" id="PF08545"/>
    </source>
</evidence>
<comment type="caution">
    <text evidence="5">The sequence shown here is derived from an EMBL/GenBank/DDBJ whole genome shotgun (WGS) entry which is preliminary data.</text>
</comment>
<dbReference type="Pfam" id="PF08545">
    <property type="entry name" value="ACP_syn_III"/>
    <property type="match status" value="2"/>
</dbReference>
<dbReference type="Proteomes" id="UP000598633">
    <property type="component" value="Unassembled WGS sequence"/>
</dbReference>
<dbReference type="AlphaFoldDB" id="A0A8J6Y4E1"/>
<proteinExistence type="predicted"/>
<feature type="domain" description="Beta-ketoacyl-[acyl-carrier-protein] synthase III N-terminal" evidence="4">
    <location>
        <begin position="106"/>
        <end position="158"/>
    </location>
</feature>
<dbReference type="InterPro" id="IPR013751">
    <property type="entry name" value="ACP_syn_III_N"/>
</dbReference>
<accession>A0A8J6Y4E1</accession>
<dbReference type="EMBL" id="JACXWA010000035">
    <property type="protein sequence ID" value="MBD3870150.1"/>
    <property type="molecule type" value="Genomic_DNA"/>
</dbReference>
<dbReference type="Gene3D" id="3.40.47.10">
    <property type="match status" value="1"/>
</dbReference>
<dbReference type="PANTHER" id="PTHR34069">
    <property type="entry name" value="3-OXOACYL-[ACYL-CARRIER-PROTEIN] SYNTHASE 3"/>
    <property type="match status" value="1"/>
</dbReference>
<name>A0A8J6Y4E1_9BACT</name>
<sequence length="353" mass="38611">MRSVITGTGMYIPEASVDNHALSKIMDTSDEWIQVRTGIAKRQYAAPDQATSDLAVPACRQALKNAGLKPEDIDYLIFATMTPDYFFPGSAPFLQRKLGLEHVPCLDIRQQCAGFVYALQLADALIRSGQQRRVLVVGGEAHASLVPWSEKTWQVALGHESGPVSAEEYEQNTETRDRVVLFGDGAGAVVVEAREEGDSGVIDCLLHTNGDEAERLWTKAAGSAFRPYITHEMITSGDVTPVVEGRKVYALAVTFMPKVTLEILKKNDLTLDDLDLVIFHQANLRINEGVQKRLGLPDEKVFNNIQNYGNTTAGTIPIAYHEALEQGRAKPGDLVAFVGLGSGLNWGAVLYRV</sequence>
<feature type="domain" description="Beta-ketoacyl-[acyl-carrier-protein] synthase III C-terminal" evidence="3">
    <location>
        <begin position="264"/>
        <end position="352"/>
    </location>
</feature>
<gene>
    <name evidence="5" type="ORF">IFJ97_02175</name>
</gene>
<reference evidence="5 6" key="1">
    <citation type="submission" date="2020-08" db="EMBL/GenBank/DDBJ databases">
        <title>Acidobacteriota in marine sediments use diverse sulfur dissimilation pathways.</title>
        <authorList>
            <person name="Wasmund K."/>
        </authorList>
    </citation>
    <scope>NUCLEOTIDE SEQUENCE [LARGE SCALE GENOMIC DNA]</scope>
    <source>
        <strain evidence="5">MAG AM3-A</strain>
    </source>
</reference>
<dbReference type="GO" id="GO:0044550">
    <property type="term" value="P:secondary metabolite biosynthetic process"/>
    <property type="evidence" value="ECO:0007669"/>
    <property type="project" value="TreeGrafter"/>
</dbReference>
<dbReference type="InterPro" id="IPR016039">
    <property type="entry name" value="Thiolase-like"/>
</dbReference>
<organism evidence="5 6">
    <name type="scientific">Candidatus Sulfomarinibacter kjeldsenii</name>
    <dbReference type="NCBI Taxonomy" id="2885994"/>
    <lineage>
        <taxon>Bacteria</taxon>
        <taxon>Pseudomonadati</taxon>
        <taxon>Acidobacteriota</taxon>
        <taxon>Thermoanaerobaculia</taxon>
        <taxon>Thermoanaerobaculales</taxon>
        <taxon>Candidatus Sulfomarinibacteraceae</taxon>
        <taxon>Candidatus Sulfomarinibacter</taxon>
    </lineage>
</organism>
<dbReference type="Pfam" id="PF08541">
    <property type="entry name" value="ACP_syn_III_C"/>
    <property type="match status" value="1"/>
</dbReference>
<dbReference type="GO" id="GO:0006633">
    <property type="term" value="P:fatty acid biosynthetic process"/>
    <property type="evidence" value="ECO:0007669"/>
    <property type="project" value="InterPro"/>
</dbReference>
<protein>
    <submittedName>
        <fullName evidence="5">Ketoacyl-ACP synthase III</fullName>
    </submittedName>
</protein>
<evidence type="ECO:0000313" key="5">
    <source>
        <dbReference type="EMBL" id="MBD3870150.1"/>
    </source>
</evidence>